<accession>A0A9Q3DMU1</accession>
<dbReference type="SUPFAM" id="SSF53098">
    <property type="entry name" value="Ribonuclease H-like"/>
    <property type="match status" value="1"/>
</dbReference>
<keyword evidence="1" id="KW-0694">RNA-binding</keyword>
<evidence type="ECO:0000313" key="4">
    <source>
        <dbReference type="Proteomes" id="UP000765509"/>
    </source>
</evidence>
<sequence>MGNNQHGLGYRTCPRRQKKFNAYLIIVDTFSKVVRFLPCHKEDRVMDTALLCWNKIIATCGVPKIIISDRHPRFTSEFWNNLYEMLGTMLAFSTACHPQTDSLAENIIQTMEDILRRFFAYGMGYNDHEGYTHD</sequence>
<dbReference type="InterPro" id="IPR036397">
    <property type="entry name" value="RNaseH_sf"/>
</dbReference>
<feature type="domain" description="Integrase catalytic" evidence="2">
    <location>
        <begin position="1"/>
        <end position="134"/>
    </location>
</feature>
<dbReference type="GO" id="GO:0005634">
    <property type="term" value="C:nucleus"/>
    <property type="evidence" value="ECO:0007669"/>
    <property type="project" value="UniProtKB-ARBA"/>
</dbReference>
<keyword evidence="4" id="KW-1185">Reference proteome</keyword>
<reference evidence="3" key="1">
    <citation type="submission" date="2021-03" db="EMBL/GenBank/DDBJ databases">
        <title>Draft genome sequence of rust myrtle Austropuccinia psidii MF-1, a brazilian biotype.</title>
        <authorList>
            <person name="Quecine M.C."/>
            <person name="Pachon D.M.R."/>
            <person name="Bonatelli M.L."/>
            <person name="Correr F.H."/>
            <person name="Franceschini L.M."/>
            <person name="Leite T.F."/>
            <person name="Margarido G.R.A."/>
            <person name="Almeida C.A."/>
            <person name="Ferrarezi J.A."/>
            <person name="Labate C.A."/>
        </authorList>
    </citation>
    <scope>NUCLEOTIDE SEQUENCE</scope>
    <source>
        <strain evidence="3">MF-1</strain>
    </source>
</reference>
<dbReference type="Proteomes" id="UP000765509">
    <property type="component" value="Unassembled WGS sequence"/>
</dbReference>
<name>A0A9Q3DMU1_9BASI</name>
<evidence type="ECO:0000313" key="3">
    <source>
        <dbReference type="EMBL" id="MBW0504922.1"/>
    </source>
</evidence>
<gene>
    <name evidence="3" type="ORF">O181_044637</name>
</gene>
<organism evidence="3 4">
    <name type="scientific">Austropuccinia psidii MF-1</name>
    <dbReference type="NCBI Taxonomy" id="1389203"/>
    <lineage>
        <taxon>Eukaryota</taxon>
        <taxon>Fungi</taxon>
        <taxon>Dikarya</taxon>
        <taxon>Basidiomycota</taxon>
        <taxon>Pucciniomycotina</taxon>
        <taxon>Pucciniomycetes</taxon>
        <taxon>Pucciniales</taxon>
        <taxon>Sphaerophragmiaceae</taxon>
        <taxon>Austropuccinia</taxon>
    </lineage>
</organism>
<dbReference type="OrthoDB" id="4360000at2759"/>
<comment type="caution">
    <text evidence="3">The sequence shown here is derived from an EMBL/GenBank/DDBJ whole genome shotgun (WGS) entry which is preliminary data.</text>
</comment>
<proteinExistence type="predicted"/>
<dbReference type="PANTHER" id="PTHR35046:SF26">
    <property type="entry name" value="RNA-DIRECTED DNA POLYMERASE"/>
    <property type="match status" value="1"/>
</dbReference>
<dbReference type="PROSITE" id="PS50994">
    <property type="entry name" value="INTEGRASE"/>
    <property type="match status" value="1"/>
</dbReference>
<dbReference type="GO" id="GO:0015074">
    <property type="term" value="P:DNA integration"/>
    <property type="evidence" value="ECO:0007669"/>
    <property type="project" value="InterPro"/>
</dbReference>
<dbReference type="InterPro" id="IPR012337">
    <property type="entry name" value="RNaseH-like_sf"/>
</dbReference>
<dbReference type="Gene3D" id="3.30.420.10">
    <property type="entry name" value="Ribonuclease H-like superfamily/Ribonuclease H"/>
    <property type="match status" value="1"/>
</dbReference>
<dbReference type="GO" id="GO:0003723">
    <property type="term" value="F:RNA binding"/>
    <property type="evidence" value="ECO:0007669"/>
    <property type="project" value="UniProtKB-KW"/>
</dbReference>
<protein>
    <recommendedName>
        <fullName evidence="2">Integrase catalytic domain-containing protein</fullName>
    </recommendedName>
</protein>
<evidence type="ECO:0000256" key="1">
    <source>
        <dbReference type="ARBA" id="ARBA00022884"/>
    </source>
</evidence>
<dbReference type="InterPro" id="IPR001584">
    <property type="entry name" value="Integrase_cat-core"/>
</dbReference>
<dbReference type="EMBL" id="AVOT02018219">
    <property type="protein sequence ID" value="MBW0504922.1"/>
    <property type="molecule type" value="Genomic_DNA"/>
</dbReference>
<evidence type="ECO:0000259" key="2">
    <source>
        <dbReference type="PROSITE" id="PS50994"/>
    </source>
</evidence>
<dbReference type="PANTHER" id="PTHR35046">
    <property type="entry name" value="ZINC KNUCKLE (CCHC-TYPE) FAMILY PROTEIN"/>
    <property type="match status" value="1"/>
</dbReference>
<dbReference type="AlphaFoldDB" id="A0A9Q3DMU1"/>